<feature type="region of interest" description="Disordered" evidence="1">
    <location>
        <begin position="860"/>
        <end position="888"/>
    </location>
</feature>
<feature type="compositionally biased region" description="Basic and acidic residues" evidence="1">
    <location>
        <begin position="116"/>
        <end position="139"/>
    </location>
</feature>
<feature type="region of interest" description="Disordered" evidence="1">
    <location>
        <begin position="116"/>
        <end position="157"/>
    </location>
</feature>
<dbReference type="EMBL" id="JYIZ01000020">
    <property type="protein sequence ID" value="KJL45544.1"/>
    <property type="molecule type" value="Genomic_DNA"/>
</dbReference>
<feature type="region of interest" description="Disordered" evidence="1">
    <location>
        <begin position="931"/>
        <end position="950"/>
    </location>
</feature>
<feature type="compositionally biased region" description="Basic and acidic residues" evidence="1">
    <location>
        <begin position="237"/>
        <end position="250"/>
    </location>
</feature>
<reference evidence="2 3" key="1">
    <citation type="submission" date="2015-02" db="EMBL/GenBank/DDBJ databases">
        <title>Draft genome sequences of ten Microbacterium spp. with emphasis on heavy metal contaminated environments.</title>
        <authorList>
            <person name="Corretto E."/>
        </authorList>
    </citation>
    <scope>NUCLEOTIDE SEQUENCE [LARGE SCALE GENOMIC DNA]</scope>
    <source>
        <strain evidence="2 3">DSM 12510</strain>
    </source>
</reference>
<organism evidence="2 3">
    <name type="scientific">Microbacterium terrae</name>
    <dbReference type="NCBI Taxonomy" id="69369"/>
    <lineage>
        <taxon>Bacteria</taxon>
        <taxon>Bacillati</taxon>
        <taxon>Actinomycetota</taxon>
        <taxon>Actinomycetes</taxon>
        <taxon>Micrococcales</taxon>
        <taxon>Microbacteriaceae</taxon>
        <taxon>Microbacterium</taxon>
    </lineage>
</organism>
<name>A0A0M2HM85_9MICO</name>
<feature type="region of interest" description="Disordered" evidence="1">
    <location>
        <begin position="1"/>
        <end position="37"/>
    </location>
</feature>
<dbReference type="Proteomes" id="UP000033956">
    <property type="component" value="Unassembled WGS sequence"/>
</dbReference>
<dbReference type="STRING" id="92835.RS81_00163"/>
<evidence type="ECO:0000256" key="1">
    <source>
        <dbReference type="SAM" id="MobiDB-lite"/>
    </source>
</evidence>
<feature type="region of interest" description="Disordered" evidence="1">
    <location>
        <begin position="191"/>
        <end position="295"/>
    </location>
</feature>
<accession>A0A0M2HM85</accession>
<keyword evidence="3" id="KW-1185">Reference proteome</keyword>
<feature type="compositionally biased region" description="Basic and acidic residues" evidence="1">
    <location>
        <begin position="192"/>
        <end position="227"/>
    </location>
</feature>
<evidence type="ECO:0000313" key="3">
    <source>
        <dbReference type="Proteomes" id="UP000033956"/>
    </source>
</evidence>
<feature type="region of interest" description="Disordered" evidence="1">
    <location>
        <begin position="900"/>
        <end position="922"/>
    </location>
</feature>
<feature type="compositionally biased region" description="Basic residues" evidence="1">
    <location>
        <begin position="252"/>
        <end position="262"/>
    </location>
</feature>
<proteinExistence type="predicted"/>
<feature type="region of interest" description="Disordered" evidence="1">
    <location>
        <begin position="336"/>
        <end position="361"/>
    </location>
</feature>
<comment type="caution">
    <text evidence="2">The sequence shown here is derived from an EMBL/GenBank/DDBJ whole genome shotgun (WGS) entry which is preliminary data.</text>
</comment>
<sequence length="950" mass="102455">MSRRGELAAAVRRHRDGERAIERANPQRSAAHPHRGFEDVDARAALLRSHVRHGELVGGERPPAEPGPRAQVGVARHRAEPDDVHALRRTGQLEVESEARPVGGPPGIRHEVGVESHRAVGQRRPHEVGVDGGVADRRPGAGAHPHRGIRRLDPDQAGDHAVDAGLVPAHRHRREVGLVVAEVAVVVGRRAPHPDHRSAELEAAEARHASSDRVEGHRPDAVDRRGLDSLGSGDGDGCAHRLPVRDDVSGRRPGRRGCGRRRHGDDVGHGRHGRARLARRRRQRDRDRRSGRARRNLELAGIRHHAVDHALPRQHEVRQVEEVVAVLDHHRRAVVGDAQHHRRDHGRVVQQPRARHPVGRHQAVDDEVAVVHVLAEVSAVQEPAPAGAVVGGEDAVLQPFPDEPARDARVPLEQVPVLVEPAGTGAHRVGELALQERQREPVHLIGRAVERRGVQRLLADLAHLVERRVHARVHVDVATGPVALVVHESRGVEGLRPRRHRLEVLAVVRLVAERPHDHARVVLVTVHGAAHAVEVGALPARVGARVAAPAGVLESMALEVALVDDPEAEFVEQIEHLGMRRIVRGAHRVDVVPLHEKELVSHDARIEDATVLGVMLVTVDAPQHDRSAVDQQHGVAGLDAAEADAHRGGLGRGDHARLVQTRRLGGPRLDDAHADAGTRRRVDGELVDHDARRRAAVGRDGGIEHSLRGGGVVVGHEEHVVDPAGRAAEEGDAAEDAGQPPHVLVLEIGGIAELRHAHREAVGPGDERARHIELVGEAAAACGAEQGVVQPDLGRRLDAVEAEDAASVGEYGSRCGELEPVVADGTRVRRERRVYRERHLHIRVRRSAVALQIPVARDDDRAPAGRVGGAPVSGCAAQRRRDAERPPSVERLCGRIRAQTRAGREGAGAGKSGGDVHGSSVKRGCRVTARSCQQAGVPKGRRAVDGKAVS</sequence>
<gene>
    <name evidence="2" type="ORF">RS81_00163</name>
</gene>
<feature type="compositionally biased region" description="Basic and acidic residues" evidence="1">
    <location>
        <begin position="879"/>
        <end position="888"/>
    </location>
</feature>
<protein>
    <submittedName>
        <fullName evidence="2">Uncharacterized protein</fullName>
    </submittedName>
</protein>
<feature type="compositionally biased region" description="Basic residues" evidence="1">
    <location>
        <begin position="270"/>
        <end position="283"/>
    </location>
</feature>
<evidence type="ECO:0000313" key="2">
    <source>
        <dbReference type="EMBL" id="KJL45544.1"/>
    </source>
</evidence>
<dbReference type="AlphaFoldDB" id="A0A0M2HM85"/>
<feature type="compositionally biased region" description="Gly residues" evidence="1">
    <location>
        <begin position="905"/>
        <end position="916"/>
    </location>
</feature>